<name>A0ABY4HL59_9FLAO</name>
<protein>
    <submittedName>
        <fullName evidence="6">T9SS type A sorting domain-containing protein</fullName>
    </submittedName>
</protein>
<evidence type="ECO:0000256" key="2">
    <source>
        <dbReference type="ARBA" id="ARBA00022729"/>
    </source>
</evidence>
<dbReference type="RefSeq" id="WP_246915957.1">
    <property type="nucleotide sequence ID" value="NZ_CP090145.1"/>
</dbReference>
<dbReference type="SUPFAM" id="SSF52058">
    <property type="entry name" value="L domain-like"/>
    <property type="match status" value="1"/>
</dbReference>
<dbReference type="PANTHER" id="PTHR47566:SF1">
    <property type="entry name" value="PROTEIN NUD1"/>
    <property type="match status" value="1"/>
</dbReference>
<dbReference type="InterPro" id="IPR052574">
    <property type="entry name" value="CDIRP"/>
</dbReference>
<dbReference type="Proteomes" id="UP000830454">
    <property type="component" value="Chromosome"/>
</dbReference>
<dbReference type="InterPro" id="IPR047589">
    <property type="entry name" value="DUF11_rpt"/>
</dbReference>
<evidence type="ECO:0000259" key="5">
    <source>
        <dbReference type="Pfam" id="PF24595"/>
    </source>
</evidence>
<dbReference type="NCBIfam" id="TIGR04183">
    <property type="entry name" value="Por_Secre_tail"/>
    <property type="match status" value="1"/>
</dbReference>
<keyword evidence="1" id="KW-0433">Leucine-rich repeat</keyword>
<dbReference type="InterPro" id="IPR032675">
    <property type="entry name" value="LRR_dom_sf"/>
</dbReference>
<keyword evidence="7" id="KW-1185">Reference proteome</keyword>
<gene>
    <name evidence="6" type="ORF">LXD69_14850</name>
</gene>
<keyword evidence="3" id="KW-0677">Repeat</keyword>
<evidence type="ECO:0000313" key="7">
    <source>
        <dbReference type="Proteomes" id="UP000830454"/>
    </source>
</evidence>
<dbReference type="InterPro" id="IPR055353">
    <property type="entry name" value="DUF7619"/>
</dbReference>
<evidence type="ECO:0000256" key="3">
    <source>
        <dbReference type="ARBA" id="ARBA00022737"/>
    </source>
</evidence>
<dbReference type="Pfam" id="PF24595">
    <property type="entry name" value="DUF7619"/>
    <property type="match status" value="1"/>
</dbReference>
<accession>A0ABY4HL59</accession>
<keyword evidence="2" id="KW-0732">Signal</keyword>
<evidence type="ECO:0000259" key="4">
    <source>
        <dbReference type="Pfam" id="PF18962"/>
    </source>
</evidence>
<feature type="domain" description="Secretion system C-terminal sorting" evidence="4">
    <location>
        <begin position="621"/>
        <end position="689"/>
    </location>
</feature>
<evidence type="ECO:0000313" key="6">
    <source>
        <dbReference type="EMBL" id="UOX33308.1"/>
    </source>
</evidence>
<reference evidence="6" key="1">
    <citation type="submission" date="2021-12" db="EMBL/GenBank/DDBJ databases">
        <authorList>
            <person name="Cha I.-T."/>
            <person name="Lee K.-E."/>
            <person name="Park S.-J."/>
        </authorList>
    </citation>
    <scope>NUCLEOTIDE SEQUENCE</scope>
    <source>
        <strain evidence="6">YSM-43</strain>
    </source>
</reference>
<proteinExistence type="predicted"/>
<evidence type="ECO:0000256" key="1">
    <source>
        <dbReference type="ARBA" id="ARBA00022614"/>
    </source>
</evidence>
<dbReference type="Gene3D" id="3.80.10.10">
    <property type="entry name" value="Ribonuclease Inhibitor"/>
    <property type="match status" value="1"/>
</dbReference>
<dbReference type="PANTHER" id="PTHR47566">
    <property type="match status" value="1"/>
</dbReference>
<dbReference type="EMBL" id="CP090145">
    <property type="protein sequence ID" value="UOX33308.1"/>
    <property type="molecule type" value="Genomic_DNA"/>
</dbReference>
<dbReference type="Pfam" id="PF18962">
    <property type="entry name" value="Por_Secre_tail"/>
    <property type="match status" value="1"/>
</dbReference>
<organism evidence="6 7">
    <name type="scientific">Flavobacterium sediminilitoris</name>
    <dbReference type="NCBI Taxonomy" id="2024526"/>
    <lineage>
        <taxon>Bacteria</taxon>
        <taxon>Pseudomonadati</taxon>
        <taxon>Bacteroidota</taxon>
        <taxon>Flavobacteriia</taxon>
        <taxon>Flavobacteriales</taxon>
        <taxon>Flavobacteriaceae</taxon>
        <taxon>Flavobacterium</taxon>
    </lineage>
</organism>
<dbReference type="NCBIfam" id="TIGR01451">
    <property type="entry name" value="B_ant_repeat"/>
    <property type="match status" value="1"/>
</dbReference>
<dbReference type="InterPro" id="IPR026444">
    <property type="entry name" value="Secre_tail"/>
</dbReference>
<sequence length="691" mass="76700">MNKKYVLFTILSGFFMCAQNVNLPDINFKTKLLTANQGNTIAKDLTGEWFKIDANDDGEIQVIEAEEVSYLNLNNSNISDLTGIENFISLTGLNCFTNELTSLNVSNLINLKTLHCGANQLTSLDVTGLINLKELSCSINQLVVLDVSSLSSLVALDCKNNPITSLDFSNLINLRKLNCSETQLTYLNLKNNNPSIIDVYSENTPNLAYICANEEDIAWIQNTVDSFGYTNCNINSYCDFTPGGTYYEITGNIKYDFNGNGCDVDDSLYPNLNFSIANGTNTGSFIANGSGNFNIPVDAGTHILTPNLENPSYFTISPVNITVDFPTQANPALKDFCIISNGVYSDVEAIIITRIAARPGFDAHYKISYRNKGTEVENGTITFTYDATVLDYVSTNPVFESQTVNTFTWNYSNLQPFETREIEVVLNVNSPMETPAINNGDILNYSAVISTSNTDETPNDNEFTLNQTVVGSYDPNDITCLEGETVAPDMIGEYVHYLIRFENTGTYSAENVVVKDMIDLSMFDLTTLVPLKGSHDYYTRIKDNKVEFIFENINLDFNDATNDGFVAFKIKTRSNLVVGDTFSNDANIYFDYNFPVTTNTYTTAIQALSVQDFDFGSKFTLYPNPVQDVLNFNSKENIAIQSVEIYNMLGQVVLTVPNATKSVDVSNLTKGNYFVKVNTEKGNSNTKFIKE</sequence>
<feature type="domain" description="DUF7619" evidence="5">
    <location>
        <begin position="474"/>
        <end position="603"/>
    </location>
</feature>
<reference evidence="6" key="2">
    <citation type="submission" date="2022-04" db="EMBL/GenBank/DDBJ databases">
        <title>Complete Genome Sequence of Flavobacterium sediminilitoris YSM-43, Isolated from a Tidal Sediment.</title>
        <authorList>
            <person name="Lee P.A."/>
        </authorList>
    </citation>
    <scope>NUCLEOTIDE SEQUENCE</scope>
    <source>
        <strain evidence="6">YSM-43</strain>
    </source>
</reference>